<dbReference type="PANTHER" id="PTHR21089">
    <property type="entry name" value="SHIKIMATE DEHYDROGENASE"/>
    <property type="match status" value="1"/>
</dbReference>
<dbReference type="STRING" id="1664694.A0A0N1HMH5"/>
<dbReference type="InterPro" id="IPR022893">
    <property type="entry name" value="Shikimate_DH_fam"/>
</dbReference>
<reference evidence="3 4" key="1">
    <citation type="submission" date="2015-06" db="EMBL/GenBank/DDBJ databases">
        <title>Draft genome of the ant-associated black yeast Phialophora attae CBS 131958.</title>
        <authorList>
            <person name="Moreno L.F."/>
            <person name="Stielow B.J."/>
            <person name="de Hoog S."/>
            <person name="Vicente V.A."/>
            <person name="Weiss V.A."/>
            <person name="de Vries M."/>
            <person name="Cruz L.M."/>
            <person name="Souza E.M."/>
        </authorList>
    </citation>
    <scope>NUCLEOTIDE SEQUENCE [LARGE SCALE GENOMIC DNA]</scope>
    <source>
        <strain evidence="3 4">CBS 131958</strain>
    </source>
</reference>
<comment type="caution">
    <text evidence="3">The sequence shown here is derived from an EMBL/GenBank/DDBJ whole genome shotgun (WGS) entry which is preliminary data.</text>
</comment>
<dbReference type="InterPro" id="IPR046346">
    <property type="entry name" value="Aminoacid_DH-like_N_sf"/>
</dbReference>
<dbReference type="GeneID" id="28731096"/>
<feature type="domain" description="Shikimate dehydrogenase substrate binding N-terminal" evidence="2">
    <location>
        <begin position="30"/>
        <end position="115"/>
    </location>
</feature>
<evidence type="ECO:0000259" key="2">
    <source>
        <dbReference type="Pfam" id="PF08501"/>
    </source>
</evidence>
<proteinExistence type="predicted"/>
<dbReference type="InterPro" id="IPR013708">
    <property type="entry name" value="Shikimate_DH-bd_N"/>
</dbReference>
<gene>
    <name evidence="3" type="ORF">AB675_10443</name>
</gene>
<dbReference type="VEuPathDB" id="FungiDB:AB675_10443"/>
<dbReference type="InterPro" id="IPR036291">
    <property type="entry name" value="NAD(P)-bd_dom_sf"/>
</dbReference>
<sequence>MSNKPRLTTALPSTPPYTHPHPRQIRSAFLFGTPIAHALGPAVHTTIWQQLGLPNEEWRFDLLDSTDTAECLRWLRDRESGCVGCSITMPNKVAMLELVDGLTEEARGVGALNTVFFRDDAESGGNKAVVKQGGGGGRDGRRRLIGANTDALGIRDAFLRVCPGLKQGPVDAGPSCHSALVLGAGGAARAAVYALWKLLGVQTIYVVNRDQEEARAMIESMVGNRIGAHLVFLDQAERVDAAFATPAGIDLVVGTVPDVDVISAGEKRAWGMVEEVLRSRSGGDGNKGTQANIRFVLDMAYAPSPRTRLLRLAEDHGWTTISGVDVLADICIAQNRLWCPELWQRKGKGSVEGVEDVVRVKLSEVLAQRSG</sequence>
<dbReference type="Gene3D" id="3.40.50.720">
    <property type="entry name" value="NAD(P)-binding Rossmann-like Domain"/>
    <property type="match status" value="1"/>
</dbReference>
<dbReference type="GO" id="GO:0009423">
    <property type="term" value="P:chorismate biosynthetic process"/>
    <property type="evidence" value="ECO:0007669"/>
    <property type="project" value="TreeGrafter"/>
</dbReference>
<dbReference type="PANTHER" id="PTHR21089:SF1">
    <property type="entry name" value="BIFUNCTIONAL 3-DEHYDROQUINATE DEHYDRATASE_SHIKIMATE DEHYDROGENASE, CHLOROPLASTIC"/>
    <property type="match status" value="1"/>
</dbReference>
<name>A0A0N1HMH5_9EURO</name>
<protein>
    <submittedName>
        <fullName evidence="3">Quinate dehydrogenase</fullName>
    </submittedName>
</protein>
<feature type="compositionally biased region" description="Polar residues" evidence="1">
    <location>
        <begin position="1"/>
        <end position="12"/>
    </location>
</feature>
<feature type="region of interest" description="Disordered" evidence="1">
    <location>
        <begin position="1"/>
        <end position="20"/>
    </location>
</feature>
<dbReference type="Pfam" id="PF08501">
    <property type="entry name" value="Shikimate_dh_N"/>
    <property type="match status" value="1"/>
</dbReference>
<organism evidence="3 4">
    <name type="scientific">Cyphellophora attinorum</name>
    <dbReference type="NCBI Taxonomy" id="1664694"/>
    <lineage>
        <taxon>Eukaryota</taxon>
        <taxon>Fungi</taxon>
        <taxon>Dikarya</taxon>
        <taxon>Ascomycota</taxon>
        <taxon>Pezizomycotina</taxon>
        <taxon>Eurotiomycetes</taxon>
        <taxon>Chaetothyriomycetidae</taxon>
        <taxon>Chaetothyriales</taxon>
        <taxon>Cyphellophoraceae</taxon>
        <taxon>Cyphellophora</taxon>
    </lineage>
</organism>
<dbReference type="AlphaFoldDB" id="A0A0N1HMH5"/>
<evidence type="ECO:0000313" key="3">
    <source>
        <dbReference type="EMBL" id="KPI35960.1"/>
    </source>
</evidence>
<dbReference type="SUPFAM" id="SSF51735">
    <property type="entry name" value="NAD(P)-binding Rossmann-fold domains"/>
    <property type="match status" value="1"/>
</dbReference>
<evidence type="ECO:0000313" key="4">
    <source>
        <dbReference type="Proteomes" id="UP000038010"/>
    </source>
</evidence>
<dbReference type="Gene3D" id="3.40.50.10860">
    <property type="entry name" value="Leucine Dehydrogenase, chain A, domain 1"/>
    <property type="match status" value="1"/>
</dbReference>
<dbReference type="SUPFAM" id="SSF53223">
    <property type="entry name" value="Aminoacid dehydrogenase-like, N-terminal domain"/>
    <property type="match status" value="1"/>
</dbReference>
<keyword evidence="4" id="KW-1185">Reference proteome</keyword>
<dbReference type="GO" id="GO:0019632">
    <property type="term" value="P:shikimate metabolic process"/>
    <property type="evidence" value="ECO:0007669"/>
    <property type="project" value="TreeGrafter"/>
</dbReference>
<dbReference type="Proteomes" id="UP000038010">
    <property type="component" value="Unassembled WGS sequence"/>
</dbReference>
<dbReference type="RefSeq" id="XP_017995923.1">
    <property type="nucleotide sequence ID" value="XM_018139216.1"/>
</dbReference>
<evidence type="ECO:0000256" key="1">
    <source>
        <dbReference type="SAM" id="MobiDB-lite"/>
    </source>
</evidence>
<dbReference type="EMBL" id="LFJN01000035">
    <property type="protein sequence ID" value="KPI35960.1"/>
    <property type="molecule type" value="Genomic_DNA"/>
</dbReference>
<dbReference type="OrthoDB" id="204377at2759"/>
<accession>A0A0N1HMH5</accession>
<dbReference type="GO" id="GO:0004764">
    <property type="term" value="F:shikimate 3-dehydrogenase (NADP+) activity"/>
    <property type="evidence" value="ECO:0007669"/>
    <property type="project" value="InterPro"/>
</dbReference>